<keyword evidence="1" id="KW-0479">Metal-binding</keyword>
<sequence>MWICPACQSPLTLTERTYKCIAGHTYDVAKEGYVNLLLAQHKRSKEPGDNKQMVNARRSFLEQGHYQPLAQRMAEVLAQFADFSRQVAVDKPGAEPMGNLFDAGCGEGYYLNRILTELNAALNSPGINGAGLDISKIAVQKAAKKYPQSEFCVASSFAIPVPSASQHAVIQVFAPSSEQEVLRVLAEGGMWLQVNPAAEHLAELKACVYAAPAEHKPSPPVPDGFELCHEETLTFEFDLTEPEMRMNLLMMTPYYWSTSVENTQGIKAFLTKVSAHFSLRMLRKINLVA</sequence>
<dbReference type="SUPFAM" id="SSF53335">
    <property type="entry name" value="S-adenosyl-L-methionine-dependent methyltransferases"/>
    <property type="match status" value="1"/>
</dbReference>
<keyword evidence="1" id="KW-0862">Zinc</keyword>
<feature type="binding site" evidence="1">
    <location>
        <position position="4"/>
    </location>
    <ligand>
        <name>Zn(2+)</name>
        <dbReference type="ChEBI" id="CHEBI:29105"/>
    </ligand>
</feature>
<evidence type="ECO:0000256" key="1">
    <source>
        <dbReference type="PIRSR" id="PIRSR018249-1"/>
    </source>
</evidence>
<dbReference type="PIRSF" id="PIRSF018249">
    <property type="entry name" value="MyrA_prd"/>
    <property type="match status" value="1"/>
</dbReference>
<dbReference type="EC" id="2.1.1.187" evidence="4"/>
<feature type="binding site" evidence="2">
    <location>
        <begin position="107"/>
        <end position="108"/>
    </location>
    <ligand>
        <name>S-adenosyl-L-methionine</name>
        <dbReference type="ChEBI" id="CHEBI:59789"/>
    </ligand>
</feature>
<dbReference type="CDD" id="cd02440">
    <property type="entry name" value="AdoMet_MTases"/>
    <property type="match status" value="1"/>
</dbReference>
<dbReference type="InterPro" id="IPR016718">
    <property type="entry name" value="rRNA_m1G-MeTrfase_A_prd"/>
</dbReference>
<dbReference type="InterPro" id="IPR048647">
    <property type="entry name" value="RlmA_N"/>
</dbReference>
<dbReference type="STRING" id="1129793.GPLA_3592"/>
<gene>
    <name evidence="4" type="primary">rlmA</name>
    <name evidence="4" type="ORF">GPLA_3592</name>
</gene>
<feature type="binding site" evidence="1">
    <location>
        <position position="24"/>
    </location>
    <ligand>
        <name>Zn(2+)</name>
        <dbReference type="ChEBI" id="CHEBI:29105"/>
    </ligand>
</feature>
<dbReference type="AlphaFoldDB" id="K7AGR7"/>
<keyword evidence="2" id="KW-0949">S-adenosyl-L-methionine</keyword>
<feature type="binding site" evidence="1">
    <location>
        <position position="7"/>
    </location>
    <ligand>
        <name>Zn(2+)</name>
        <dbReference type="ChEBI" id="CHEBI:29105"/>
    </ligand>
</feature>
<keyword evidence="5" id="KW-1185">Reference proteome</keyword>
<dbReference type="OrthoDB" id="108476at2"/>
<evidence type="ECO:0000256" key="2">
    <source>
        <dbReference type="PIRSR" id="PIRSR018249-2"/>
    </source>
</evidence>
<dbReference type="Gene3D" id="3.40.50.150">
    <property type="entry name" value="Vaccinia Virus protein VP39"/>
    <property type="match status" value="1"/>
</dbReference>
<feature type="binding site" evidence="2">
    <location>
        <position position="200"/>
    </location>
    <ligand>
        <name>S-adenosyl-L-methionine</name>
        <dbReference type="ChEBI" id="CHEBI:59789"/>
    </ligand>
</feature>
<comment type="caution">
    <text evidence="4">The sequence shown here is derived from an EMBL/GenBank/DDBJ whole genome shotgun (WGS) entry which is preliminary data.</text>
</comment>
<reference evidence="5" key="1">
    <citation type="journal article" date="2014" name="Environ. Microbiol.">
        <title>Comparative genomics of the marine bacterial genus Glaciecola reveals the high degree of genomic diversity and genomic characteristic for cold adaptation.</title>
        <authorList>
            <person name="Qin Q.L."/>
            <person name="Xie B.B."/>
            <person name="Yu Y."/>
            <person name="Shu Y.L."/>
            <person name="Rong J.C."/>
            <person name="Zhang Y.J."/>
            <person name="Zhao D.L."/>
            <person name="Chen X.L."/>
            <person name="Zhang X.Y."/>
            <person name="Chen B."/>
            <person name="Zhou B.C."/>
            <person name="Zhang Y.Z."/>
        </authorList>
    </citation>
    <scope>NUCLEOTIDE SEQUENCE [LARGE SCALE GENOMIC DNA]</scope>
    <source>
        <strain evidence="5">LMG 21857</strain>
    </source>
</reference>
<dbReference type="InterPro" id="IPR029063">
    <property type="entry name" value="SAM-dependent_MTases_sf"/>
</dbReference>
<evidence type="ECO:0000313" key="4">
    <source>
        <dbReference type="EMBL" id="GAC34480.1"/>
    </source>
</evidence>
<organism evidence="4 5">
    <name type="scientific">Paraglaciecola polaris LMG 21857</name>
    <dbReference type="NCBI Taxonomy" id="1129793"/>
    <lineage>
        <taxon>Bacteria</taxon>
        <taxon>Pseudomonadati</taxon>
        <taxon>Pseudomonadota</taxon>
        <taxon>Gammaproteobacteria</taxon>
        <taxon>Alteromonadales</taxon>
        <taxon>Alteromonadaceae</taxon>
        <taxon>Paraglaciecola</taxon>
    </lineage>
</organism>
<name>K7AGR7_9ALTE</name>
<feature type="domain" description="23S rRNA (guanine(745)-N(1))-methyltransferase N-terminal" evidence="3">
    <location>
        <begin position="3"/>
        <end position="45"/>
    </location>
</feature>
<keyword evidence="4" id="KW-0808">Transferase</keyword>
<keyword evidence="4" id="KW-0489">Methyltransferase</keyword>
<protein>
    <submittedName>
        <fullName evidence="4">23S rRNA (Guanine745-N1)-methyltransferase</fullName>
        <ecNumber evidence="4">2.1.1.187</ecNumber>
    </submittedName>
</protein>
<dbReference type="Pfam" id="PF21302">
    <property type="entry name" value="Zn_ribbon_RlmA"/>
    <property type="match status" value="1"/>
</dbReference>
<feature type="binding site" evidence="2">
    <location>
        <position position="66"/>
    </location>
    <ligand>
        <name>S-adenosyl-L-methionine</name>
        <dbReference type="ChEBI" id="CHEBI:59789"/>
    </ligand>
</feature>
<evidence type="ECO:0000313" key="5">
    <source>
        <dbReference type="Proteomes" id="UP000006322"/>
    </source>
</evidence>
<evidence type="ECO:0000259" key="3">
    <source>
        <dbReference type="Pfam" id="PF21302"/>
    </source>
</evidence>
<dbReference type="EMBL" id="BAER01000111">
    <property type="protein sequence ID" value="GAC34480.1"/>
    <property type="molecule type" value="Genomic_DNA"/>
</dbReference>
<proteinExistence type="predicted"/>
<dbReference type="Proteomes" id="UP000006322">
    <property type="component" value="Unassembled WGS sequence"/>
</dbReference>
<feature type="binding site" evidence="1">
    <location>
        <position position="20"/>
    </location>
    <ligand>
        <name>Zn(2+)</name>
        <dbReference type="ChEBI" id="CHEBI:29105"/>
    </ligand>
</feature>
<accession>K7AGR7</accession>
<dbReference type="RefSeq" id="WP_007106245.1">
    <property type="nucleotide sequence ID" value="NZ_BAER01000111.1"/>
</dbReference>
<dbReference type="GO" id="GO:0046872">
    <property type="term" value="F:metal ion binding"/>
    <property type="evidence" value="ECO:0007669"/>
    <property type="project" value="UniProtKB-KW"/>
</dbReference>
<dbReference type="GO" id="GO:0052911">
    <property type="term" value="F:23S rRNA (guanine(745)-N(1))-methyltransferase activity"/>
    <property type="evidence" value="ECO:0007669"/>
    <property type="project" value="UniProtKB-EC"/>
</dbReference>